<dbReference type="GO" id="GO:0015677">
    <property type="term" value="P:copper ion import"/>
    <property type="evidence" value="ECO:0007669"/>
    <property type="project" value="TreeGrafter"/>
</dbReference>
<feature type="transmembrane region" description="Helical" evidence="1">
    <location>
        <begin position="322"/>
        <end position="342"/>
    </location>
</feature>
<dbReference type="EMBL" id="NHOQ01000961">
    <property type="protein sequence ID" value="PWA27967.1"/>
    <property type="molecule type" value="Genomic_DNA"/>
</dbReference>
<keyword evidence="1" id="KW-0472">Membrane</keyword>
<comment type="caution">
    <text evidence="3">The sequence shown here is derived from an EMBL/GenBank/DDBJ whole genome shotgun (WGS) entry which is preliminary data.</text>
</comment>
<feature type="domain" description="Alkylated DNA repair protein AlkB homologue 8 N-terminal" evidence="2">
    <location>
        <begin position="189"/>
        <end position="220"/>
    </location>
</feature>
<evidence type="ECO:0000313" key="3">
    <source>
        <dbReference type="EMBL" id="PWA27967.1"/>
    </source>
</evidence>
<name>A0A315VXG8_GAMAF</name>
<dbReference type="GO" id="GO:0008823">
    <property type="term" value="F:cupric reductase (NADH) activity"/>
    <property type="evidence" value="ECO:0007669"/>
    <property type="project" value="TreeGrafter"/>
</dbReference>
<dbReference type="Proteomes" id="UP000250572">
    <property type="component" value="Unassembled WGS sequence"/>
</dbReference>
<keyword evidence="4" id="KW-1185">Reference proteome</keyword>
<accession>A0A315VXG8</accession>
<gene>
    <name evidence="3" type="ORF">CCH79_00017546</name>
</gene>
<dbReference type="PANTHER" id="PTHR14239:SF6">
    <property type="entry name" value="METALLOREDUCTASE STEAP2"/>
    <property type="match status" value="1"/>
</dbReference>
<dbReference type="GO" id="GO:0005886">
    <property type="term" value="C:plasma membrane"/>
    <property type="evidence" value="ECO:0007669"/>
    <property type="project" value="TreeGrafter"/>
</dbReference>
<evidence type="ECO:0000259" key="2">
    <source>
        <dbReference type="Pfam" id="PF09004"/>
    </source>
</evidence>
<evidence type="ECO:0000313" key="4">
    <source>
        <dbReference type="Proteomes" id="UP000250572"/>
    </source>
</evidence>
<reference evidence="3 4" key="1">
    <citation type="journal article" date="2018" name="G3 (Bethesda)">
        <title>A High-Quality Reference Genome for the Invasive Mosquitofish Gambusia affinis Using a Chicago Library.</title>
        <authorList>
            <person name="Hoffberg S.L."/>
            <person name="Troendle N.J."/>
            <person name="Glenn T.C."/>
            <person name="Mahmud O."/>
            <person name="Louha S."/>
            <person name="Chalopin D."/>
            <person name="Bennetzen J.L."/>
            <person name="Mauricio R."/>
        </authorList>
    </citation>
    <scope>NUCLEOTIDE SEQUENCE [LARGE SCALE GENOMIC DNA]</scope>
    <source>
        <strain evidence="3">NE01/NJP1002.9</strain>
        <tissue evidence="3">Muscle</tissue>
    </source>
</reference>
<feature type="transmembrane region" description="Helical" evidence="1">
    <location>
        <begin position="395"/>
        <end position="417"/>
    </location>
</feature>
<feature type="transmembrane region" description="Helical" evidence="1">
    <location>
        <begin position="354"/>
        <end position="375"/>
    </location>
</feature>
<dbReference type="InterPro" id="IPR015095">
    <property type="entry name" value="AlkB_hom8_N"/>
</dbReference>
<organism evidence="3 4">
    <name type="scientific">Gambusia affinis</name>
    <name type="common">Western mosquitofish</name>
    <name type="synonym">Heterandria affinis</name>
    <dbReference type="NCBI Taxonomy" id="33528"/>
    <lineage>
        <taxon>Eukaryota</taxon>
        <taxon>Metazoa</taxon>
        <taxon>Chordata</taxon>
        <taxon>Craniata</taxon>
        <taxon>Vertebrata</taxon>
        <taxon>Euteleostomi</taxon>
        <taxon>Actinopterygii</taxon>
        <taxon>Neopterygii</taxon>
        <taxon>Teleostei</taxon>
        <taxon>Neoteleostei</taxon>
        <taxon>Acanthomorphata</taxon>
        <taxon>Ovalentaria</taxon>
        <taxon>Atherinomorphae</taxon>
        <taxon>Cyprinodontiformes</taxon>
        <taxon>Poeciliidae</taxon>
        <taxon>Poeciliinae</taxon>
        <taxon>Gambusia</taxon>
    </lineage>
</organism>
<dbReference type="AlphaFoldDB" id="A0A315VXG8"/>
<dbReference type="InterPro" id="IPR051267">
    <property type="entry name" value="STEAP_metalloreductase"/>
</dbReference>
<evidence type="ECO:0000256" key="1">
    <source>
        <dbReference type="SAM" id="Phobius"/>
    </source>
</evidence>
<keyword evidence="1" id="KW-0812">Transmembrane</keyword>
<dbReference type="Pfam" id="PF09004">
    <property type="entry name" value="ALKBH8_N"/>
    <property type="match status" value="1"/>
</dbReference>
<proteinExistence type="predicted"/>
<keyword evidence="1" id="KW-1133">Transmembrane helix</keyword>
<protein>
    <recommendedName>
        <fullName evidence="2">Alkylated DNA repair protein AlkB homologue 8 N-terminal domain-containing protein</fullName>
    </recommendedName>
</protein>
<dbReference type="GO" id="GO:0008168">
    <property type="term" value="F:methyltransferase activity"/>
    <property type="evidence" value="ECO:0007669"/>
    <property type="project" value="InterPro"/>
</dbReference>
<dbReference type="GO" id="GO:0052851">
    <property type="term" value="F:ferric-chelate reductase (NADPH) activity"/>
    <property type="evidence" value="ECO:0007669"/>
    <property type="project" value="TreeGrafter"/>
</dbReference>
<dbReference type="GO" id="GO:0005768">
    <property type="term" value="C:endosome"/>
    <property type="evidence" value="ECO:0007669"/>
    <property type="project" value="TreeGrafter"/>
</dbReference>
<sequence length="568" mass="64784">MKCFKRLVKDPFISKLPSYFDLLQFAYRSNYCTEDPVSSTLHLSLKHLEEKNTHANAVSGLQLSFQHCHLPAPVQITSLNRRTIQQWSVSLGTTTNWSTERRRVKSHTPPHQWCHGGAGQAIQITDTLTWSLPNLWSDEKSRLPPSHPHPFLHRDNRPAASLSGLEHVSGHGVGGQANLEHQHQGPAEEAQQRLNFLRILQKNCLPSDLLQAFYHCSIESVLTYSLCVWYGSSTSSDKKTLQRVVRAAKRTIGCPLPTMEQIYTSRLRKKVLDILIDSSHPGHGLFQLLPSGKRYRAIKTRTNIHANIENSWNEEEVWRVEMYVSFGIMSFGLMSLLAITSIPSISNSLNWREFSFIQTTLGYIALLIATIHGLLFGWRRALDEDAYRFYLPPSFVVSLALPVCVILGKVIMLLPCVDHKLHQIRKGLDTSPCKARRLEPDMHLLQLQQHTVSENRVNRVKSPEWQIHRTLKELQLMQHILGAGSAADICAPAAAQQRRTPLPQHRKKHRVVTYRRPQIVRHHSIQDVLPVTRVGGLSGQKLPHGYPQREDVRFRRHLLTFEQLRGSV</sequence>
<dbReference type="GO" id="GO:0016706">
    <property type="term" value="F:2-oxoglutarate-dependent dioxygenase activity"/>
    <property type="evidence" value="ECO:0007669"/>
    <property type="project" value="InterPro"/>
</dbReference>
<dbReference type="PANTHER" id="PTHR14239">
    <property type="entry name" value="DUDULIN-RELATED"/>
    <property type="match status" value="1"/>
</dbReference>